<gene>
    <name evidence="1" type="ORF">QPK29_032695</name>
</gene>
<sequence>MKNNLQLRTAVLVAMCFAVGSASAVDFTLLDNQLKATWTTDMTLGGGIRLKNPSCSLTGDPTSFGCGSGANV</sequence>
<keyword evidence="2" id="KW-1185">Reference proteome</keyword>
<comment type="caution">
    <text evidence="1">The sequence shown here is derived from an EMBL/GenBank/DDBJ whole genome shotgun (WGS) entry which is preliminary data.</text>
</comment>
<feature type="non-terminal residue" evidence="1">
    <location>
        <position position="72"/>
    </location>
</feature>
<dbReference type="Proteomes" id="UP001168096">
    <property type="component" value="Unassembled WGS sequence"/>
</dbReference>
<organism evidence="1 2">
    <name type="scientific">Massilia orientalis</name>
    <dbReference type="NCBI Taxonomy" id="3050128"/>
    <lineage>
        <taxon>Bacteria</taxon>
        <taxon>Pseudomonadati</taxon>
        <taxon>Pseudomonadota</taxon>
        <taxon>Betaproteobacteria</taxon>
        <taxon>Burkholderiales</taxon>
        <taxon>Oxalobacteraceae</taxon>
        <taxon>Telluria group</taxon>
        <taxon>Massilia</taxon>
    </lineage>
</organism>
<name>A0ACC7MQ20_9BURK</name>
<reference evidence="1" key="1">
    <citation type="submission" date="2024-11" db="EMBL/GenBank/DDBJ databases">
        <title>Description of Massilia orientalis sp. nov., isolated from rhizosphere soil of Ageratina adenophora.</title>
        <authorList>
            <person name="Wang Y."/>
        </authorList>
    </citation>
    <scope>NUCLEOTIDE SEQUENCE</scope>
    <source>
        <strain evidence="1">YIM B02787</strain>
    </source>
</reference>
<protein>
    <submittedName>
        <fullName evidence="1">DUF1302 family protein</fullName>
    </submittedName>
</protein>
<evidence type="ECO:0000313" key="2">
    <source>
        <dbReference type="Proteomes" id="UP001168096"/>
    </source>
</evidence>
<dbReference type="EMBL" id="JASNRB020000050">
    <property type="protein sequence ID" value="MFJ1472491.1"/>
    <property type="molecule type" value="Genomic_DNA"/>
</dbReference>
<evidence type="ECO:0000313" key="1">
    <source>
        <dbReference type="EMBL" id="MFJ1472491.1"/>
    </source>
</evidence>
<proteinExistence type="predicted"/>
<accession>A0ACC7MQ20</accession>